<evidence type="ECO:0000313" key="1">
    <source>
        <dbReference type="EMBL" id="ENN77045.1"/>
    </source>
</evidence>
<feature type="non-terminal residue" evidence="1">
    <location>
        <position position="1"/>
    </location>
</feature>
<gene>
    <name evidence="1" type="ORF">YQE_06451</name>
</gene>
<dbReference type="EMBL" id="KB740955">
    <property type="protein sequence ID" value="ENN77045.1"/>
    <property type="molecule type" value="Genomic_DNA"/>
</dbReference>
<organism evidence="1">
    <name type="scientific">Dendroctonus ponderosae</name>
    <name type="common">Mountain pine beetle</name>
    <dbReference type="NCBI Taxonomy" id="77166"/>
    <lineage>
        <taxon>Eukaryota</taxon>
        <taxon>Metazoa</taxon>
        <taxon>Ecdysozoa</taxon>
        <taxon>Arthropoda</taxon>
        <taxon>Hexapoda</taxon>
        <taxon>Insecta</taxon>
        <taxon>Pterygota</taxon>
        <taxon>Neoptera</taxon>
        <taxon>Endopterygota</taxon>
        <taxon>Coleoptera</taxon>
        <taxon>Polyphaga</taxon>
        <taxon>Cucujiformia</taxon>
        <taxon>Curculionidae</taxon>
        <taxon>Scolytinae</taxon>
        <taxon>Dendroctonus</taxon>
    </lineage>
</organism>
<name>N6U606_DENPD</name>
<dbReference type="AlphaFoldDB" id="N6U606"/>
<accession>N6U606</accession>
<sequence>MKYMDMRHLENGRRFQAWTENVLNNAKLNLSVPMKGPFT</sequence>
<proteinExistence type="predicted"/>
<dbReference type="HOGENOM" id="CLU_3320542_0_0_1"/>
<reference evidence="1" key="1">
    <citation type="journal article" date="2013" name="Genome Biol.">
        <title>Draft genome of the mountain pine beetle, Dendroctonus ponderosae Hopkins, a major forest pest.</title>
        <authorList>
            <person name="Keeling C.I."/>
            <person name="Yuen M.M."/>
            <person name="Liao N.Y."/>
            <person name="Docking T.R."/>
            <person name="Chan S.K."/>
            <person name="Taylor G.A."/>
            <person name="Palmquist D.L."/>
            <person name="Jackman S.D."/>
            <person name="Nguyen A."/>
            <person name="Li M."/>
            <person name="Henderson H."/>
            <person name="Janes J.K."/>
            <person name="Zhao Y."/>
            <person name="Pandoh P."/>
            <person name="Moore R."/>
            <person name="Sperling F.A."/>
            <person name="Huber D.P."/>
            <person name="Birol I."/>
            <person name="Jones S.J."/>
            <person name="Bohlmann J."/>
        </authorList>
    </citation>
    <scope>NUCLEOTIDE SEQUENCE</scope>
</reference>
<protein>
    <submittedName>
        <fullName evidence="1">Uncharacterized protein</fullName>
    </submittedName>
</protein>